<organism evidence="1 2">
    <name type="scientific">Trichonephila clavipes</name>
    <name type="common">Golden silk orbweaver</name>
    <name type="synonym">Nephila clavipes</name>
    <dbReference type="NCBI Taxonomy" id="2585209"/>
    <lineage>
        <taxon>Eukaryota</taxon>
        <taxon>Metazoa</taxon>
        <taxon>Ecdysozoa</taxon>
        <taxon>Arthropoda</taxon>
        <taxon>Chelicerata</taxon>
        <taxon>Arachnida</taxon>
        <taxon>Araneae</taxon>
        <taxon>Araneomorphae</taxon>
        <taxon>Entelegynae</taxon>
        <taxon>Araneoidea</taxon>
        <taxon>Nephilidae</taxon>
        <taxon>Trichonephila</taxon>
    </lineage>
</organism>
<keyword evidence="2" id="KW-1185">Reference proteome</keyword>
<protein>
    <submittedName>
        <fullName evidence="1">Uncharacterized protein</fullName>
    </submittedName>
</protein>
<name>A0A8X6WG77_TRICX</name>
<sequence>MESMIRLTTSPSTIESPIIRNTFTLKPIEFSLRSAIVRVSVVTSRLNPIFLPIPVMETIVVALVCISEFPTRTPDIST</sequence>
<reference evidence="1" key="1">
    <citation type="submission" date="2020-08" db="EMBL/GenBank/DDBJ databases">
        <title>Multicomponent nature underlies the extraordinary mechanical properties of spider dragline silk.</title>
        <authorList>
            <person name="Kono N."/>
            <person name="Nakamura H."/>
            <person name="Mori M."/>
            <person name="Yoshida Y."/>
            <person name="Ohtoshi R."/>
            <person name="Malay A.D."/>
            <person name="Moran D.A.P."/>
            <person name="Tomita M."/>
            <person name="Numata K."/>
            <person name="Arakawa K."/>
        </authorList>
    </citation>
    <scope>NUCLEOTIDE SEQUENCE</scope>
</reference>
<dbReference type="AlphaFoldDB" id="A0A8X6WG77"/>
<dbReference type="EMBL" id="BMAU01021411">
    <property type="protein sequence ID" value="GFY33416.1"/>
    <property type="molecule type" value="Genomic_DNA"/>
</dbReference>
<evidence type="ECO:0000313" key="1">
    <source>
        <dbReference type="EMBL" id="GFY33416.1"/>
    </source>
</evidence>
<gene>
    <name evidence="1" type="ORF">TNCV_2226861</name>
</gene>
<evidence type="ECO:0000313" key="2">
    <source>
        <dbReference type="Proteomes" id="UP000887159"/>
    </source>
</evidence>
<dbReference type="Proteomes" id="UP000887159">
    <property type="component" value="Unassembled WGS sequence"/>
</dbReference>
<comment type="caution">
    <text evidence="1">The sequence shown here is derived from an EMBL/GenBank/DDBJ whole genome shotgun (WGS) entry which is preliminary data.</text>
</comment>
<accession>A0A8X6WG77</accession>
<proteinExistence type="predicted"/>